<comment type="cofactor">
    <cofactor evidence="2">
        <name>[4Fe-4S] cluster</name>
        <dbReference type="ChEBI" id="CHEBI:49883"/>
    </cofactor>
</comment>
<evidence type="ECO:0000313" key="11">
    <source>
        <dbReference type="EMBL" id="PIW34111.1"/>
    </source>
</evidence>
<reference evidence="12" key="1">
    <citation type="submission" date="2017-09" db="EMBL/GenBank/DDBJ databases">
        <title>Depth-based differentiation of microbial function through sediment-hosted aquifers and enrichment of novel symbionts in the deep terrestrial subsurface.</title>
        <authorList>
            <person name="Probst A.J."/>
            <person name="Ladd B."/>
            <person name="Jarett J.K."/>
            <person name="Geller-Mcgrath D.E."/>
            <person name="Sieber C.M.K."/>
            <person name="Emerson J.B."/>
            <person name="Anantharaman K."/>
            <person name="Thomas B.C."/>
            <person name="Malmstrom R."/>
            <person name="Stieglmeier M."/>
            <person name="Klingl A."/>
            <person name="Woyke T."/>
            <person name="Ryan C.M."/>
            <person name="Banfield J.F."/>
        </authorList>
    </citation>
    <scope>NUCLEOTIDE SEQUENCE [LARGE SCALE GENOMIC DNA]</scope>
</reference>
<evidence type="ECO:0000256" key="5">
    <source>
        <dbReference type="ARBA" id="ARBA00022723"/>
    </source>
</evidence>
<evidence type="ECO:0000259" key="10">
    <source>
        <dbReference type="PROSITE" id="PS51669"/>
    </source>
</evidence>
<dbReference type="PANTHER" id="PTHR43105">
    <property type="entry name" value="RESPIRATORY NITRATE REDUCTASE"/>
    <property type="match status" value="1"/>
</dbReference>
<protein>
    <submittedName>
        <fullName evidence="11">Formate dehydrogenase subunit alpha</fullName>
    </submittedName>
</protein>
<name>A0A2M7H077_9BACT</name>
<evidence type="ECO:0000256" key="2">
    <source>
        <dbReference type="ARBA" id="ARBA00001966"/>
    </source>
</evidence>
<sequence>MRVLTTCIYCGCGCGLWLEAENGKIVGSYPSQNHPVSKGGLCIKGWNAYEFINSPDRLTVPLIKLYRNSLSPSPHSSPLRGEEVGGGVSSRGGNFEESGWNEALSLVSKKLLQFKEQYGPDSLAFLSSAKATNEENFLMMKLARAVFKTNNIDHCARLCHASTVVGLAATFGSGAMTNSINEFEKADLFLVTGSDTTEQHPLIGSRIINAVLDKGAKLIVVDPRRIELTKYATIFMQQNNGTDVAWINGMMNVIIKEKLHHQKYVEERTENFAGLKELVKDYPPEKVEKITKIPANLLIQAARLYAQTKKAMIVYSMGITQHTTGTDNVKSLANLAMLTGHVGLPSTGVNPLRGQNNVQGACDVGALPDLFSGYQKITDKAVRDKFERAWKVENLPADPGLTVTEIFKKVKEGKIKGLYIMGENPLLSDPDSNQVRKALEKVKFLVIQDIFMSETAEYADVVLPAASFAEKDGTFTNTERRIERIRKAIEPKGKSKPDWQILAEIGKRCGYREMDYRHPSQIMDEIAALTPIYGGISYERLEPFGLQWPCPTKEHPGTPYLHKNEFTKGKGSFIPSHYVAPDESPDREYNFALSTGRVYWHWHTGTMSRRTSLLAREVPSAYVEMHPADAEKLKIKEGEKIRVSSRRGRIEIAVKLTKKVKEGSLFIPFHFREAAANVLTNPAIDPVAKIPEYKICAVKIEKI</sequence>
<evidence type="ECO:0000256" key="4">
    <source>
        <dbReference type="ARBA" id="ARBA00022505"/>
    </source>
</evidence>
<dbReference type="Gene3D" id="3.40.228.10">
    <property type="entry name" value="Dimethylsulfoxide Reductase, domain 2"/>
    <property type="match status" value="1"/>
</dbReference>
<keyword evidence="5" id="KW-0479">Metal-binding</keyword>
<comment type="cofactor">
    <cofactor evidence="1">
        <name>Mo-bis(molybdopterin guanine dinucleotide)</name>
        <dbReference type="ChEBI" id="CHEBI:60539"/>
    </cofactor>
</comment>
<gene>
    <name evidence="11" type="ORF">COW28_01010</name>
</gene>
<dbReference type="InterPro" id="IPR041925">
    <property type="entry name" value="CT_Formate-Dh_H"/>
</dbReference>
<accession>A0A2M7H077</accession>
<keyword evidence="4" id="KW-0500">Molybdenum</keyword>
<evidence type="ECO:0000256" key="7">
    <source>
        <dbReference type="ARBA" id="ARBA00023004"/>
    </source>
</evidence>
<keyword evidence="6" id="KW-0560">Oxidoreductase</keyword>
<dbReference type="GO" id="GO:0016020">
    <property type="term" value="C:membrane"/>
    <property type="evidence" value="ECO:0007669"/>
    <property type="project" value="TreeGrafter"/>
</dbReference>
<dbReference type="InterPro" id="IPR006655">
    <property type="entry name" value="Mopterin_OxRdtase_prok_CS"/>
</dbReference>
<dbReference type="InterPro" id="IPR006478">
    <property type="entry name" value="Formate_DH_asu"/>
</dbReference>
<dbReference type="InterPro" id="IPR009010">
    <property type="entry name" value="Asp_de-COase-like_dom_sf"/>
</dbReference>
<dbReference type="GO" id="GO:0003954">
    <property type="term" value="F:NADH dehydrogenase activity"/>
    <property type="evidence" value="ECO:0007669"/>
    <property type="project" value="TreeGrafter"/>
</dbReference>
<dbReference type="FunFam" id="2.40.40.20:FF:000005">
    <property type="entry name" value="Periplasmic nitrate reductase"/>
    <property type="match status" value="1"/>
</dbReference>
<dbReference type="PANTHER" id="PTHR43105:SF14">
    <property type="entry name" value="FORMATE DEHYDROGENASE H"/>
    <property type="match status" value="1"/>
</dbReference>
<evidence type="ECO:0000256" key="9">
    <source>
        <dbReference type="SAM" id="MobiDB-lite"/>
    </source>
</evidence>
<feature type="region of interest" description="Disordered" evidence="9">
    <location>
        <begin position="71"/>
        <end position="92"/>
    </location>
</feature>
<keyword evidence="3" id="KW-0004">4Fe-4S</keyword>
<comment type="caution">
    <text evidence="11">The sequence shown here is derived from an EMBL/GenBank/DDBJ whole genome shotgun (WGS) entry which is preliminary data.</text>
</comment>
<evidence type="ECO:0000256" key="1">
    <source>
        <dbReference type="ARBA" id="ARBA00001942"/>
    </source>
</evidence>
<dbReference type="Pfam" id="PF04879">
    <property type="entry name" value="Molybdop_Fe4S4"/>
    <property type="match status" value="1"/>
</dbReference>
<keyword evidence="7" id="KW-0408">Iron</keyword>
<evidence type="ECO:0000256" key="8">
    <source>
        <dbReference type="ARBA" id="ARBA00023014"/>
    </source>
</evidence>
<dbReference type="SMART" id="SM00926">
    <property type="entry name" value="Molybdop_Fe4S4"/>
    <property type="match status" value="1"/>
</dbReference>
<feature type="domain" description="4Fe-4S Mo/W bis-MGD-type" evidence="10">
    <location>
        <begin position="1"/>
        <end position="56"/>
    </location>
</feature>
<dbReference type="PROSITE" id="PS00490">
    <property type="entry name" value="MOLYBDOPTERIN_PROK_2"/>
    <property type="match status" value="1"/>
</dbReference>
<dbReference type="GO" id="GO:0015942">
    <property type="term" value="P:formate metabolic process"/>
    <property type="evidence" value="ECO:0007669"/>
    <property type="project" value="InterPro"/>
</dbReference>
<dbReference type="GO" id="GO:0051539">
    <property type="term" value="F:4 iron, 4 sulfur cluster binding"/>
    <property type="evidence" value="ECO:0007669"/>
    <property type="project" value="UniProtKB-KW"/>
</dbReference>
<dbReference type="SUPFAM" id="SSF53706">
    <property type="entry name" value="Formate dehydrogenase/DMSO reductase, domains 1-3"/>
    <property type="match status" value="1"/>
</dbReference>
<dbReference type="CDD" id="cd02790">
    <property type="entry name" value="MopB_CT_Formate-Dh_H"/>
    <property type="match status" value="1"/>
</dbReference>
<dbReference type="InterPro" id="IPR050123">
    <property type="entry name" value="Prok_molybdopt-oxidoreductase"/>
</dbReference>
<dbReference type="GO" id="GO:0046872">
    <property type="term" value="F:metal ion binding"/>
    <property type="evidence" value="ECO:0007669"/>
    <property type="project" value="UniProtKB-KW"/>
</dbReference>
<dbReference type="GO" id="GO:0008863">
    <property type="term" value="F:formate dehydrogenase (NAD+) activity"/>
    <property type="evidence" value="ECO:0007669"/>
    <property type="project" value="InterPro"/>
</dbReference>
<evidence type="ECO:0000256" key="6">
    <source>
        <dbReference type="ARBA" id="ARBA00023002"/>
    </source>
</evidence>
<dbReference type="GO" id="GO:0043546">
    <property type="term" value="F:molybdopterin cofactor binding"/>
    <property type="evidence" value="ECO:0007669"/>
    <property type="project" value="InterPro"/>
</dbReference>
<dbReference type="Proteomes" id="UP000230025">
    <property type="component" value="Unassembled WGS sequence"/>
</dbReference>
<dbReference type="SUPFAM" id="SSF50692">
    <property type="entry name" value="ADC-like"/>
    <property type="match status" value="1"/>
</dbReference>
<keyword evidence="8" id="KW-0411">Iron-sulfur</keyword>
<dbReference type="InterPro" id="IPR006963">
    <property type="entry name" value="Mopterin_OxRdtase_4Fe-4S_dom"/>
</dbReference>
<dbReference type="Gene3D" id="2.20.25.90">
    <property type="entry name" value="ADC-like domains"/>
    <property type="match status" value="1"/>
</dbReference>
<dbReference type="CDD" id="cd02753">
    <property type="entry name" value="MopB_Formate-Dh-H"/>
    <property type="match status" value="1"/>
</dbReference>
<dbReference type="InterPro" id="IPR006657">
    <property type="entry name" value="MoPterin_dinucl-bd_dom"/>
</dbReference>
<evidence type="ECO:0000313" key="12">
    <source>
        <dbReference type="Proteomes" id="UP000230025"/>
    </source>
</evidence>
<dbReference type="AlphaFoldDB" id="A0A2M7H077"/>
<proteinExistence type="predicted"/>
<evidence type="ECO:0000256" key="3">
    <source>
        <dbReference type="ARBA" id="ARBA00022485"/>
    </source>
</evidence>
<dbReference type="InterPro" id="IPR041924">
    <property type="entry name" value="Formate_Dh-H_N"/>
</dbReference>
<dbReference type="PROSITE" id="PS51669">
    <property type="entry name" value="4FE4S_MOW_BIS_MGD"/>
    <property type="match status" value="1"/>
</dbReference>
<organism evidence="11 12">
    <name type="scientific">bacterium (Candidatus Ratteibacteria) CG15_BIG_FIL_POST_REV_8_21_14_020_41_12</name>
    <dbReference type="NCBI Taxonomy" id="2014291"/>
    <lineage>
        <taxon>Bacteria</taxon>
        <taxon>Candidatus Ratteibacteria</taxon>
    </lineage>
</organism>
<dbReference type="GO" id="GO:0022904">
    <property type="term" value="P:respiratory electron transport chain"/>
    <property type="evidence" value="ECO:0007669"/>
    <property type="project" value="TreeGrafter"/>
</dbReference>
<dbReference type="InterPro" id="IPR006656">
    <property type="entry name" value="Mopterin_OxRdtase"/>
</dbReference>
<dbReference type="Pfam" id="PF01568">
    <property type="entry name" value="Molydop_binding"/>
    <property type="match status" value="1"/>
</dbReference>
<dbReference type="EMBL" id="PFFY01000046">
    <property type="protein sequence ID" value="PIW34111.1"/>
    <property type="molecule type" value="Genomic_DNA"/>
</dbReference>
<dbReference type="Pfam" id="PF00384">
    <property type="entry name" value="Molybdopterin"/>
    <property type="match status" value="1"/>
</dbReference>
<dbReference type="NCBIfam" id="TIGR01591">
    <property type="entry name" value="Fdh-alpha"/>
    <property type="match status" value="1"/>
</dbReference>
<dbReference type="Gene3D" id="2.40.40.20">
    <property type="match status" value="1"/>
</dbReference>
<dbReference type="Gene3D" id="3.40.50.740">
    <property type="match status" value="1"/>
</dbReference>